<feature type="transmembrane region" description="Helical" evidence="5">
    <location>
        <begin position="92"/>
        <end position="121"/>
    </location>
</feature>
<feature type="transmembrane region" description="Helical" evidence="5">
    <location>
        <begin position="27"/>
        <end position="51"/>
    </location>
</feature>
<dbReference type="PROSITE" id="PS50262">
    <property type="entry name" value="G_PROTEIN_RECEP_F1_2"/>
    <property type="match status" value="1"/>
</dbReference>
<evidence type="ECO:0000256" key="3">
    <source>
        <dbReference type="ARBA" id="ARBA00022989"/>
    </source>
</evidence>
<dbReference type="Pfam" id="PF00001">
    <property type="entry name" value="7tm_1"/>
    <property type="match status" value="1"/>
</dbReference>
<dbReference type="CDD" id="cd00637">
    <property type="entry name" value="7tm_classA_rhodopsin-like"/>
    <property type="match status" value="1"/>
</dbReference>
<dbReference type="AlphaFoldDB" id="A0AAJ7X722"/>
<dbReference type="SUPFAM" id="SSF81321">
    <property type="entry name" value="Family A G protein-coupled receptor-like"/>
    <property type="match status" value="1"/>
</dbReference>
<evidence type="ECO:0000259" key="6">
    <source>
        <dbReference type="PROSITE" id="PS50262"/>
    </source>
</evidence>
<gene>
    <name evidence="8" type="primary">LOC116950299</name>
</gene>
<dbReference type="FunFam" id="1.20.1070.10:FF:000096">
    <property type="entry name" value="Odorant receptor 131-2"/>
    <property type="match status" value="1"/>
</dbReference>
<organism evidence="7 8">
    <name type="scientific">Petromyzon marinus</name>
    <name type="common">Sea lamprey</name>
    <dbReference type="NCBI Taxonomy" id="7757"/>
    <lineage>
        <taxon>Eukaryota</taxon>
        <taxon>Metazoa</taxon>
        <taxon>Chordata</taxon>
        <taxon>Craniata</taxon>
        <taxon>Vertebrata</taxon>
        <taxon>Cyclostomata</taxon>
        <taxon>Hyperoartia</taxon>
        <taxon>Petromyzontiformes</taxon>
        <taxon>Petromyzontidae</taxon>
        <taxon>Petromyzon</taxon>
    </lineage>
</organism>
<dbReference type="GO" id="GO:0004984">
    <property type="term" value="F:olfactory receptor activity"/>
    <property type="evidence" value="ECO:0007669"/>
    <property type="project" value="TreeGrafter"/>
</dbReference>
<reference evidence="8" key="1">
    <citation type="submission" date="2025-08" db="UniProtKB">
        <authorList>
            <consortium name="RefSeq"/>
        </authorList>
    </citation>
    <scope>IDENTIFICATION</scope>
    <source>
        <tissue evidence="8">Sperm</tissue>
    </source>
</reference>
<keyword evidence="3 5" id="KW-1133">Transmembrane helix</keyword>
<feature type="transmembrane region" description="Helical" evidence="5">
    <location>
        <begin position="241"/>
        <end position="260"/>
    </location>
</feature>
<evidence type="ECO:0000256" key="2">
    <source>
        <dbReference type="ARBA" id="ARBA00022692"/>
    </source>
</evidence>
<sequence length="321" mass="36229">MTTLPINGSFGNETSLPPEQIWSTTNYVVYAVLLITWLPSFVMFVLMACLFDRVTTFMESTKYILFMNLMTSDMLYVFISGMIMTIRLERISIIRVLCCFFINLSMALHINSTLTITAMALERCLAICQPLRYHQLAHRQSGLQVVAGVCLLSLSVPTIRLFLCVGSGLLFMTQHQIVCEMNELDADMPYGKAATIIRDTFLYTVFTFSVLFVVMSYAMTARAAKRASEGYSSFSKARKTIALHGIQLGLCLLPVAIPMFNKSAELLHLQAGATLIVRVTFFLILHVIPRFMSPFLYGSRDEEIVKHVRKLLCVHSKRVMP</sequence>
<accession>A0AAJ7X722</accession>
<evidence type="ECO:0000313" key="8">
    <source>
        <dbReference type="RefSeq" id="XP_032823909.1"/>
    </source>
</evidence>
<dbReference type="InterPro" id="IPR017452">
    <property type="entry name" value="GPCR_Rhodpsn_7TM"/>
</dbReference>
<dbReference type="InterPro" id="IPR052921">
    <property type="entry name" value="GPCR1_Superfamily_Member"/>
</dbReference>
<feature type="transmembrane region" description="Helical" evidence="5">
    <location>
        <begin position="142"/>
        <end position="163"/>
    </location>
</feature>
<comment type="subcellular location">
    <subcellularLocation>
        <location evidence="1">Membrane</location>
    </subcellularLocation>
</comment>
<evidence type="ECO:0000256" key="5">
    <source>
        <dbReference type="SAM" id="Phobius"/>
    </source>
</evidence>
<dbReference type="GO" id="GO:0016020">
    <property type="term" value="C:membrane"/>
    <property type="evidence" value="ECO:0007669"/>
    <property type="project" value="UniProtKB-SubCell"/>
</dbReference>
<dbReference type="RefSeq" id="XP_032823909.1">
    <property type="nucleotide sequence ID" value="XM_032968018.1"/>
</dbReference>
<dbReference type="KEGG" id="pmrn:116950299"/>
<evidence type="ECO:0000256" key="4">
    <source>
        <dbReference type="ARBA" id="ARBA00023136"/>
    </source>
</evidence>
<proteinExistence type="predicted"/>
<dbReference type="PANTHER" id="PTHR26451">
    <property type="entry name" value="G_PROTEIN_RECEP_F1_2 DOMAIN-CONTAINING PROTEIN"/>
    <property type="match status" value="1"/>
</dbReference>
<dbReference type="Proteomes" id="UP001318040">
    <property type="component" value="Chromosome 38"/>
</dbReference>
<dbReference type="GO" id="GO:0005549">
    <property type="term" value="F:odorant binding"/>
    <property type="evidence" value="ECO:0007669"/>
    <property type="project" value="TreeGrafter"/>
</dbReference>
<dbReference type="PANTHER" id="PTHR26451:SF991">
    <property type="entry name" value="ODORANT RECEPTOR"/>
    <property type="match status" value="1"/>
</dbReference>
<feature type="transmembrane region" description="Helical" evidence="5">
    <location>
        <begin position="266"/>
        <end position="288"/>
    </location>
</feature>
<feature type="transmembrane region" description="Helical" evidence="5">
    <location>
        <begin position="63"/>
        <end position="86"/>
    </location>
</feature>
<evidence type="ECO:0000256" key="1">
    <source>
        <dbReference type="ARBA" id="ARBA00004370"/>
    </source>
</evidence>
<feature type="domain" description="G-protein coupled receptors family 1 profile" evidence="6">
    <location>
        <begin position="41"/>
        <end position="297"/>
    </location>
</feature>
<dbReference type="InterPro" id="IPR000276">
    <property type="entry name" value="GPCR_Rhodpsn"/>
</dbReference>
<keyword evidence="4 5" id="KW-0472">Membrane</keyword>
<keyword evidence="2 5" id="KW-0812">Transmembrane</keyword>
<dbReference type="GO" id="GO:0004930">
    <property type="term" value="F:G protein-coupled receptor activity"/>
    <property type="evidence" value="ECO:0007669"/>
    <property type="project" value="InterPro"/>
</dbReference>
<dbReference type="Gene3D" id="1.20.1070.10">
    <property type="entry name" value="Rhodopsin 7-helix transmembrane proteins"/>
    <property type="match status" value="1"/>
</dbReference>
<name>A0AAJ7X722_PETMA</name>
<feature type="transmembrane region" description="Helical" evidence="5">
    <location>
        <begin position="201"/>
        <end position="220"/>
    </location>
</feature>
<protein>
    <submittedName>
        <fullName evidence="8">Odorant receptor 131-2-like</fullName>
    </submittedName>
</protein>
<keyword evidence="7" id="KW-1185">Reference proteome</keyword>
<evidence type="ECO:0000313" key="7">
    <source>
        <dbReference type="Proteomes" id="UP001318040"/>
    </source>
</evidence>